<name>A0A7M7MTY3_APIME</name>
<reference evidence="1" key="1">
    <citation type="submission" date="2021-01" db="UniProtKB">
        <authorList>
            <consortium name="EnsemblMetazoa"/>
        </authorList>
    </citation>
    <scope>IDENTIFICATION</scope>
    <source>
        <strain evidence="1">DH4</strain>
    </source>
</reference>
<dbReference type="EnsemblMetazoa" id="XM_026445184">
    <property type="protein sequence ID" value="XP_026300969"/>
    <property type="gene ID" value="LOC102655247"/>
</dbReference>
<dbReference type="AlphaFoldDB" id="A0A7M7MTY3"/>
<evidence type="ECO:0000313" key="1">
    <source>
        <dbReference type="EnsemblMetazoa" id="XP_026300969"/>
    </source>
</evidence>
<protein>
    <submittedName>
        <fullName evidence="3">Uncharacterized protein LOC102655247</fullName>
    </submittedName>
</protein>
<dbReference type="RefSeq" id="XP_026300969.1">
    <property type="nucleotide sequence ID" value="XM_026445184.1"/>
</dbReference>
<reference evidence="3" key="2">
    <citation type="submission" date="2025-04" db="UniProtKB">
        <authorList>
            <consortium name="RefSeq"/>
        </authorList>
    </citation>
    <scope>IDENTIFICATION</scope>
    <source>
        <strain evidence="3">DH4</strain>
        <tissue evidence="3">Whole body</tissue>
    </source>
</reference>
<gene>
    <name evidence="3" type="primary">LOC102655247</name>
</gene>
<dbReference type="KEGG" id="ame:102655247"/>
<keyword evidence="2" id="KW-1185">Reference proteome</keyword>
<proteinExistence type="predicted"/>
<dbReference type="GeneID" id="102655247"/>
<evidence type="ECO:0000313" key="3">
    <source>
        <dbReference type="RefSeq" id="XP_026300969.1"/>
    </source>
</evidence>
<dbReference type="Proteomes" id="UP000005203">
    <property type="component" value="Linkage group LG14"/>
</dbReference>
<accession>A0A7M7MTY3</accession>
<accession>A0A8B8HDU4</accession>
<sequence length="73" mass="8760">MSGKKLDDVIDFFTKICKCMYDEKTEARIRRENEETWKGFVALEKCKRSLKEIDDLKLKVEKKDEKVRDDSKK</sequence>
<organism evidence="1">
    <name type="scientific">Apis mellifera</name>
    <name type="common">Honeybee</name>
    <dbReference type="NCBI Taxonomy" id="7460"/>
    <lineage>
        <taxon>Eukaryota</taxon>
        <taxon>Metazoa</taxon>
        <taxon>Ecdysozoa</taxon>
        <taxon>Arthropoda</taxon>
        <taxon>Hexapoda</taxon>
        <taxon>Insecta</taxon>
        <taxon>Pterygota</taxon>
        <taxon>Neoptera</taxon>
        <taxon>Endopterygota</taxon>
        <taxon>Hymenoptera</taxon>
        <taxon>Apocrita</taxon>
        <taxon>Aculeata</taxon>
        <taxon>Apoidea</taxon>
        <taxon>Anthophila</taxon>
        <taxon>Apidae</taxon>
        <taxon>Apis</taxon>
    </lineage>
</organism>
<evidence type="ECO:0000313" key="2">
    <source>
        <dbReference type="Proteomes" id="UP000005203"/>
    </source>
</evidence>
<dbReference type="OrthoDB" id="7615843at2759"/>